<dbReference type="HOGENOM" id="CLU_009941_0_0_1"/>
<dbReference type="Proteomes" id="UP000001611">
    <property type="component" value="Chromosome 7"/>
</dbReference>
<evidence type="ECO:0000313" key="9">
    <source>
        <dbReference type="Proteomes" id="UP000001611"/>
    </source>
</evidence>
<name>G2WUZ3_VERDV</name>
<keyword evidence="3" id="KW-0805">Transcription regulation</keyword>
<evidence type="ECO:0000313" key="8">
    <source>
        <dbReference type="EMBL" id="EGY20118.1"/>
    </source>
</evidence>
<comment type="subcellular location">
    <subcellularLocation>
        <location evidence="1">Nucleus</location>
    </subcellularLocation>
</comment>
<feature type="region of interest" description="Disordered" evidence="6">
    <location>
        <begin position="401"/>
        <end position="420"/>
    </location>
</feature>
<dbReference type="EMBL" id="DS572697">
    <property type="protein sequence ID" value="EGY20118.1"/>
    <property type="molecule type" value="Genomic_DNA"/>
</dbReference>
<sequence>MTTVPMLSRVAWHAMAAAGASFAALAKFPRASSVARLVSPQPLHMSTRPLKTLELLADRERRRQGSDCVYETKRVKPGLKPGAVEMLQRRLDALEKVIEQQGARATQDGTNSYDTAKNSVSPPASTSPYEILSLFARELQRFNEMAATSPDHQVVIGPRDETPPNRRRRVDPGSAAGINGSRTQVGLEIPPMPIGEALEAAMCSYFSHIHPWIPIIHEGRLRRRLLRPADNERLRVVLYAIMFSASRFIEDVEIASAWTLPYEQQMNARDWIVAEAMKSPSVESLQALVIVAFNDLTVEIDGADRPSLIQPWVSLPPPQDWTEAEERRRVFWSVFNLDRFCSVSMGWNTSLTSDDVSRRLPCDGFTWRKEDPVNTPYFGIWDKAAGRIGNPIAFFPSHYQASSESDKHSPSGPGASPGAQLRGTDMSAVGAFAYSVEATESLSRVNAYFLQQKVNIQDNRDLSNWLTRFKELDLRLVHWKMFLPQKWKANMARQTSRMDPNLTLAHITHNTSIILLHQVMAFPSPEWSFKDRLPSLLSLETCQAAAVEIATITQNYLKNAPPTAPVSSQFAFGIYIGAKVLLLYWRHAAAQSSALHTLAPEFWSLVRSLDEMARRWTGPHRQDCERLNLAAKYSRKLTQFHNRCLGDASYALSVLQYTAEIDQTPSPGRPASDARYQAGVGAFATASAVRRESHPAQPRPDFGLGDTVPVLPPTQTAPVMGFTTGPTGLLQAQSPISATGSGELGAISQIFMDQQFMNMDRVISYDDGVFQTEYEGLW</sequence>
<dbReference type="KEGG" id="vda:VDAG_02134"/>
<dbReference type="GO" id="GO:0005634">
    <property type="term" value="C:nucleus"/>
    <property type="evidence" value="ECO:0007669"/>
    <property type="project" value="UniProtKB-SubCell"/>
</dbReference>
<dbReference type="RefSeq" id="XP_009656458.1">
    <property type="nucleotide sequence ID" value="XM_009658163.1"/>
</dbReference>
<feature type="compositionally biased region" description="Polar residues" evidence="6">
    <location>
        <begin position="103"/>
        <end position="124"/>
    </location>
</feature>
<dbReference type="GO" id="GO:0003677">
    <property type="term" value="F:DNA binding"/>
    <property type="evidence" value="ECO:0007669"/>
    <property type="project" value="InterPro"/>
</dbReference>
<evidence type="ECO:0000256" key="4">
    <source>
        <dbReference type="ARBA" id="ARBA00023163"/>
    </source>
</evidence>
<keyword evidence="5" id="KW-0539">Nucleus</keyword>
<dbReference type="InterPro" id="IPR050815">
    <property type="entry name" value="TF_fung"/>
</dbReference>
<evidence type="ECO:0000256" key="2">
    <source>
        <dbReference type="ARBA" id="ARBA00022723"/>
    </source>
</evidence>
<feature type="domain" description="Xylanolytic transcriptional activator regulatory" evidence="7">
    <location>
        <begin position="318"/>
        <end position="371"/>
    </location>
</feature>
<organism evidence="8 9">
    <name type="scientific">Verticillium dahliae (strain VdLs.17 / ATCC MYA-4575 / FGSC 10137)</name>
    <name type="common">Verticillium wilt</name>
    <dbReference type="NCBI Taxonomy" id="498257"/>
    <lineage>
        <taxon>Eukaryota</taxon>
        <taxon>Fungi</taxon>
        <taxon>Dikarya</taxon>
        <taxon>Ascomycota</taxon>
        <taxon>Pezizomycotina</taxon>
        <taxon>Sordariomycetes</taxon>
        <taxon>Hypocreomycetidae</taxon>
        <taxon>Glomerellales</taxon>
        <taxon>Plectosphaerellaceae</taxon>
        <taxon>Verticillium</taxon>
    </lineage>
</organism>
<keyword evidence="4" id="KW-0804">Transcription</keyword>
<dbReference type="CDD" id="cd12148">
    <property type="entry name" value="fungal_TF_MHR"/>
    <property type="match status" value="1"/>
</dbReference>
<protein>
    <recommendedName>
        <fullName evidence="7">Xylanolytic transcriptional activator regulatory domain-containing protein</fullName>
    </recommendedName>
</protein>
<evidence type="ECO:0000256" key="5">
    <source>
        <dbReference type="ARBA" id="ARBA00023242"/>
    </source>
</evidence>
<dbReference type="PANTHER" id="PTHR47338:SF23">
    <property type="entry name" value="ZN(II)2CYS6 TRANSCRIPTION FACTOR (EUROFUNG)"/>
    <property type="match status" value="1"/>
</dbReference>
<keyword evidence="9" id="KW-1185">Reference proteome</keyword>
<dbReference type="Pfam" id="PF04082">
    <property type="entry name" value="Fungal_trans"/>
    <property type="match status" value="1"/>
</dbReference>
<dbReference type="GO" id="GO:0008270">
    <property type="term" value="F:zinc ion binding"/>
    <property type="evidence" value="ECO:0007669"/>
    <property type="project" value="InterPro"/>
</dbReference>
<dbReference type="InParanoid" id="G2WUZ3"/>
<evidence type="ECO:0000256" key="3">
    <source>
        <dbReference type="ARBA" id="ARBA00023015"/>
    </source>
</evidence>
<dbReference type="PANTHER" id="PTHR47338">
    <property type="entry name" value="ZN(II)2CYS6 TRANSCRIPTION FACTOR (EUROFUNG)-RELATED"/>
    <property type="match status" value="1"/>
</dbReference>
<dbReference type="AlphaFoldDB" id="G2WUZ3"/>
<feature type="region of interest" description="Disordered" evidence="6">
    <location>
        <begin position="102"/>
        <end position="124"/>
    </location>
</feature>
<dbReference type="OrthoDB" id="4456959at2759"/>
<dbReference type="GO" id="GO:0000981">
    <property type="term" value="F:DNA-binding transcription factor activity, RNA polymerase II-specific"/>
    <property type="evidence" value="ECO:0007669"/>
    <property type="project" value="InterPro"/>
</dbReference>
<proteinExistence type="predicted"/>
<dbReference type="GO" id="GO:0006351">
    <property type="term" value="P:DNA-templated transcription"/>
    <property type="evidence" value="ECO:0007669"/>
    <property type="project" value="InterPro"/>
</dbReference>
<reference evidence="8 9" key="1">
    <citation type="submission" date="2008-03" db="EMBL/GenBank/DDBJ databases">
        <title>The Genome Sequence of Verticillium dahliae VdLs.17.</title>
        <authorList>
            <consortium name="The Broad Institute Genome Sequencing Platform"/>
            <person name="Ma L.-J.J."/>
            <person name="Klosterman S.J."/>
            <person name="Subbarao K."/>
            <person name="Dobinson K."/>
            <person name="Veronese P."/>
            <person name="Kang S."/>
            <person name="Gold S.E."/>
            <person name="Young S."/>
            <person name="Jaffe D."/>
            <person name="Gnerre S."/>
            <person name="Berlin A."/>
            <person name="Heiman D."/>
            <person name="Hepburn T."/>
            <person name="Sykes S."/>
            <person name="Alvarado L."/>
            <person name="Kodira C.D."/>
            <person name="Lander E."/>
            <person name="Galagan J."/>
            <person name="Nusbaum C."/>
            <person name="Birren B."/>
        </authorList>
    </citation>
    <scope>NUCLEOTIDE SEQUENCE [LARGE SCALE GENOMIC DNA]</scope>
    <source>
        <strain evidence="9">VdLs.17 / ATCC MYA-4575 / FGSC 10137</strain>
    </source>
</reference>
<evidence type="ECO:0000259" key="7">
    <source>
        <dbReference type="Pfam" id="PF04082"/>
    </source>
</evidence>
<dbReference type="InterPro" id="IPR007219">
    <property type="entry name" value="XnlR_reg_dom"/>
</dbReference>
<gene>
    <name evidence="8" type="ORF">VDAG_02134</name>
</gene>
<evidence type="ECO:0000256" key="6">
    <source>
        <dbReference type="SAM" id="MobiDB-lite"/>
    </source>
</evidence>
<feature type="region of interest" description="Disordered" evidence="6">
    <location>
        <begin position="154"/>
        <end position="181"/>
    </location>
</feature>
<dbReference type="OMA" id="KETEAWI"/>
<dbReference type="eggNOG" id="ENOG502SK3B">
    <property type="taxonomic scope" value="Eukaryota"/>
</dbReference>
<evidence type="ECO:0000256" key="1">
    <source>
        <dbReference type="ARBA" id="ARBA00004123"/>
    </source>
</evidence>
<accession>G2WUZ3</accession>
<dbReference type="GeneID" id="20703597"/>
<keyword evidence="2" id="KW-0479">Metal-binding</keyword>